<evidence type="ECO:0000256" key="1">
    <source>
        <dbReference type="ARBA" id="ARBA00004629"/>
    </source>
</evidence>
<dbReference type="Pfam" id="PF05859">
    <property type="entry name" value="Mis12"/>
    <property type="match status" value="1"/>
</dbReference>
<feature type="region of interest" description="Disordered" evidence="10">
    <location>
        <begin position="188"/>
        <end position="265"/>
    </location>
</feature>
<dbReference type="PANTHER" id="PTHR14527">
    <property type="entry name" value="PROTEIN MIS12 HOMOLOG"/>
    <property type="match status" value="1"/>
</dbReference>
<dbReference type="AlphaFoldDB" id="A0A2V1DG13"/>
<organism evidence="11 12">
    <name type="scientific">Periconia macrospinosa</name>
    <dbReference type="NCBI Taxonomy" id="97972"/>
    <lineage>
        <taxon>Eukaryota</taxon>
        <taxon>Fungi</taxon>
        <taxon>Dikarya</taxon>
        <taxon>Ascomycota</taxon>
        <taxon>Pezizomycotina</taxon>
        <taxon>Dothideomycetes</taxon>
        <taxon>Pleosporomycetidae</taxon>
        <taxon>Pleosporales</taxon>
        <taxon>Massarineae</taxon>
        <taxon>Periconiaceae</taxon>
        <taxon>Periconia</taxon>
    </lineage>
</organism>
<keyword evidence="7" id="KW-0175">Coiled coil</keyword>
<dbReference type="InterPro" id="IPR008685">
    <property type="entry name" value="Centromere_Mis12"/>
</dbReference>
<evidence type="ECO:0000256" key="8">
    <source>
        <dbReference type="ARBA" id="ARBA00023306"/>
    </source>
</evidence>
<evidence type="ECO:0000256" key="6">
    <source>
        <dbReference type="ARBA" id="ARBA00022838"/>
    </source>
</evidence>
<dbReference type="GO" id="GO:0000070">
    <property type="term" value="P:mitotic sister chromatid segregation"/>
    <property type="evidence" value="ECO:0007669"/>
    <property type="project" value="TreeGrafter"/>
</dbReference>
<keyword evidence="5" id="KW-0498">Mitosis</keyword>
<dbReference type="PANTHER" id="PTHR14527:SF2">
    <property type="entry name" value="PROTEIN MIS12 HOMOLOG"/>
    <property type="match status" value="1"/>
</dbReference>
<keyword evidence="3" id="KW-0158">Chromosome</keyword>
<dbReference type="STRING" id="97972.A0A2V1DG13"/>
<keyword evidence="9" id="KW-0137">Centromere</keyword>
<evidence type="ECO:0000256" key="5">
    <source>
        <dbReference type="ARBA" id="ARBA00022776"/>
    </source>
</evidence>
<feature type="compositionally biased region" description="Basic and acidic residues" evidence="10">
    <location>
        <begin position="362"/>
        <end position="388"/>
    </location>
</feature>
<evidence type="ECO:0000313" key="11">
    <source>
        <dbReference type="EMBL" id="PVH97096.1"/>
    </source>
</evidence>
<dbReference type="GO" id="GO:0000444">
    <property type="term" value="C:MIS12/MIND type complex"/>
    <property type="evidence" value="ECO:0007669"/>
    <property type="project" value="TreeGrafter"/>
</dbReference>
<evidence type="ECO:0000256" key="3">
    <source>
        <dbReference type="ARBA" id="ARBA00022454"/>
    </source>
</evidence>
<evidence type="ECO:0000313" key="12">
    <source>
        <dbReference type="Proteomes" id="UP000244855"/>
    </source>
</evidence>
<feature type="compositionally biased region" description="Low complexity" evidence="10">
    <location>
        <begin position="198"/>
        <end position="208"/>
    </location>
</feature>
<comment type="subcellular location">
    <subcellularLocation>
        <location evidence="1">Chromosome</location>
        <location evidence="1">Centromere</location>
        <location evidence="1">Kinetochore</location>
    </subcellularLocation>
</comment>
<reference evidence="11 12" key="1">
    <citation type="journal article" date="2018" name="Sci. Rep.">
        <title>Comparative genomics provides insights into the lifestyle and reveals functional heterogeneity of dark septate endophytic fungi.</title>
        <authorList>
            <person name="Knapp D.G."/>
            <person name="Nemeth J.B."/>
            <person name="Barry K."/>
            <person name="Hainaut M."/>
            <person name="Henrissat B."/>
            <person name="Johnson J."/>
            <person name="Kuo A."/>
            <person name="Lim J.H.P."/>
            <person name="Lipzen A."/>
            <person name="Nolan M."/>
            <person name="Ohm R.A."/>
            <person name="Tamas L."/>
            <person name="Grigoriev I.V."/>
            <person name="Spatafora J.W."/>
            <person name="Nagy L.G."/>
            <person name="Kovacs G.M."/>
        </authorList>
    </citation>
    <scope>NUCLEOTIDE SEQUENCE [LARGE SCALE GENOMIC DNA]</scope>
    <source>
        <strain evidence="11 12">DSE2036</strain>
    </source>
</reference>
<protein>
    <recommendedName>
        <fullName evidence="13">Mis12-domain-containing protein</fullName>
    </recommendedName>
</protein>
<dbReference type="OrthoDB" id="1884855at2759"/>
<keyword evidence="8" id="KW-0131">Cell cycle</keyword>
<dbReference type="GO" id="GO:0051382">
    <property type="term" value="P:kinetochore assembly"/>
    <property type="evidence" value="ECO:0007669"/>
    <property type="project" value="TreeGrafter"/>
</dbReference>
<sequence length="397" mass="43667">MANAKQQENLLLTEHFSWPPISLLDDIINAVNEVLYRCTDTFETGLLSADPSLLGFDSLYASRSPPTVPEVDEDGNNIYPEAKLEIEEGTLKLETLMENAVDRNFDRLEIWCLRNVLCLPKDEGMADWVRLGGYENLRIPSKDNNLTPEVLYSLRRKLVETKKLNVALVAEQKRNEAQIARLRALLQPATTVPKTESRSSTSPTKSSPQNGGTTASQTPAPFAFLTHSQPSKDLGIKPLPITSSTTTTTTDTSTAPESLNPLSTHTTFTTSQLPYLRQLLASLRPHIPATALPSNTTSEKHEWAKERRVYVESQSKRALERRGVDTKDGVEGVVEGARLRGEEVRGLEGIVEALGGRKRPAAAKEEGTRMDDDVDVDGERGGDTRAGAEGDDEMDVS</sequence>
<accession>A0A2V1DG13</accession>
<gene>
    <name evidence="11" type="ORF">DM02DRAFT_568519</name>
</gene>
<name>A0A2V1DG13_9PLEO</name>
<feature type="compositionally biased region" description="Polar residues" evidence="10">
    <location>
        <begin position="255"/>
        <end position="265"/>
    </location>
</feature>
<feature type="region of interest" description="Disordered" evidence="10">
    <location>
        <begin position="356"/>
        <end position="397"/>
    </location>
</feature>
<evidence type="ECO:0000256" key="10">
    <source>
        <dbReference type="SAM" id="MobiDB-lite"/>
    </source>
</evidence>
<dbReference type="EMBL" id="KZ805446">
    <property type="protein sequence ID" value="PVH97096.1"/>
    <property type="molecule type" value="Genomic_DNA"/>
</dbReference>
<evidence type="ECO:0000256" key="9">
    <source>
        <dbReference type="ARBA" id="ARBA00023328"/>
    </source>
</evidence>
<evidence type="ECO:0000256" key="4">
    <source>
        <dbReference type="ARBA" id="ARBA00022618"/>
    </source>
</evidence>
<keyword evidence="12" id="KW-1185">Reference proteome</keyword>
<dbReference type="Proteomes" id="UP000244855">
    <property type="component" value="Unassembled WGS sequence"/>
</dbReference>
<evidence type="ECO:0000256" key="7">
    <source>
        <dbReference type="ARBA" id="ARBA00023054"/>
    </source>
</evidence>
<evidence type="ECO:0008006" key="13">
    <source>
        <dbReference type="Google" id="ProtNLM"/>
    </source>
</evidence>
<dbReference type="GO" id="GO:0051301">
    <property type="term" value="P:cell division"/>
    <property type="evidence" value="ECO:0007669"/>
    <property type="project" value="UniProtKB-KW"/>
</dbReference>
<dbReference type="GO" id="GO:0005634">
    <property type="term" value="C:nucleus"/>
    <property type="evidence" value="ECO:0007669"/>
    <property type="project" value="InterPro"/>
</dbReference>
<comment type="similarity">
    <text evidence="2">Belongs to the mis12 family.</text>
</comment>
<keyword evidence="6" id="KW-0995">Kinetochore</keyword>
<keyword evidence="4" id="KW-0132">Cell division</keyword>
<feature type="compositionally biased region" description="Polar residues" evidence="10">
    <location>
        <begin position="209"/>
        <end position="219"/>
    </location>
</feature>
<proteinExistence type="inferred from homology"/>
<feature type="compositionally biased region" description="Low complexity" evidence="10">
    <location>
        <begin position="242"/>
        <end position="254"/>
    </location>
</feature>
<evidence type="ECO:0000256" key="2">
    <source>
        <dbReference type="ARBA" id="ARBA00008643"/>
    </source>
</evidence>